<keyword evidence="7" id="KW-1185">Reference proteome</keyword>
<dbReference type="SUPFAM" id="SSF50978">
    <property type="entry name" value="WD40 repeat-like"/>
    <property type="match status" value="1"/>
</dbReference>
<evidence type="ECO:0000259" key="5">
    <source>
        <dbReference type="Pfam" id="PF24883"/>
    </source>
</evidence>
<feature type="repeat" description="WD" evidence="3">
    <location>
        <begin position="1209"/>
        <end position="1250"/>
    </location>
</feature>
<dbReference type="PRINTS" id="PR00320">
    <property type="entry name" value="GPROTEINBRPT"/>
</dbReference>
<dbReference type="PROSITE" id="PS50294">
    <property type="entry name" value="WD_REPEATS_REGION"/>
    <property type="match status" value="7"/>
</dbReference>
<gene>
    <name evidence="6" type="ORF">RSOLAG1IB_05991</name>
</gene>
<feature type="repeat" description="WD" evidence="3">
    <location>
        <begin position="1035"/>
        <end position="1076"/>
    </location>
</feature>
<evidence type="ECO:0000256" key="3">
    <source>
        <dbReference type="PROSITE-ProRule" id="PRU00221"/>
    </source>
</evidence>
<feature type="repeat" description="WD" evidence="3">
    <location>
        <begin position="1121"/>
        <end position="1155"/>
    </location>
</feature>
<dbReference type="InterPro" id="IPR056884">
    <property type="entry name" value="NPHP3-like_N"/>
</dbReference>
<feature type="repeat" description="WD" evidence="3">
    <location>
        <begin position="1166"/>
        <end position="1207"/>
    </location>
</feature>
<dbReference type="EMBL" id="LN679110">
    <property type="protein sequence ID" value="CEL52923.1"/>
    <property type="molecule type" value="Genomic_DNA"/>
</dbReference>
<feature type="repeat" description="WD" evidence="3">
    <location>
        <begin position="1252"/>
        <end position="1293"/>
    </location>
</feature>
<evidence type="ECO:0000313" key="6">
    <source>
        <dbReference type="EMBL" id="CEL52923.1"/>
    </source>
</evidence>
<feature type="repeat" description="WD" evidence="3">
    <location>
        <begin position="1078"/>
        <end position="1119"/>
    </location>
</feature>
<accession>A0A0B7F9M8</accession>
<evidence type="ECO:0000256" key="1">
    <source>
        <dbReference type="ARBA" id="ARBA00022574"/>
    </source>
</evidence>
<dbReference type="InterPro" id="IPR050505">
    <property type="entry name" value="WDR55/POC1"/>
</dbReference>
<dbReference type="Pfam" id="PF00400">
    <property type="entry name" value="WD40"/>
    <property type="match status" value="8"/>
</dbReference>
<feature type="region of interest" description="Disordered" evidence="4">
    <location>
        <begin position="88"/>
        <end position="110"/>
    </location>
</feature>
<dbReference type="InterPro" id="IPR027417">
    <property type="entry name" value="P-loop_NTPase"/>
</dbReference>
<evidence type="ECO:0000256" key="2">
    <source>
        <dbReference type="ARBA" id="ARBA00022737"/>
    </source>
</evidence>
<dbReference type="SUPFAM" id="SSF52540">
    <property type="entry name" value="P-loop containing nucleoside triphosphate hydrolases"/>
    <property type="match status" value="1"/>
</dbReference>
<name>A0A0B7F9M8_THACB</name>
<reference evidence="6 7" key="1">
    <citation type="submission" date="2014-11" db="EMBL/GenBank/DDBJ databases">
        <authorList>
            <person name="Wibberg Daniel"/>
        </authorList>
    </citation>
    <scope>NUCLEOTIDE SEQUENCE [LARGE SCALE GENOMIC DNA]</scope>
    <source>
        <strain evidence="6">Rhizoctonia solani AG1-IB 7/3/14</strain>
    </source>
</reference>
<dbReference type="PROSITE" id="PS00678">
    <property type="entry name" value="WD_REPEATS_1"/>
    <property type="match status" value="4"/>
</dbReference>
<dbReference type="InterPro" id="IPR019775">
    <property type="entry name" value="WD40_repeat_CS"/>
</dbReference>
<dbReference type="Gene3D" id="2.130.10.10">
    <property type="entry name" value="YVTN repeat-like/Quinoprotein amine dehydrogenase"/>
    <property type="match status" value="4"/>
</dbReference>
<dbReference type="InterPro" id="IPR036322">
    <property type="entry name" value="WD40_repeat_dom_sf"/>
</dbReference>
<dbReference type="SMART" id="SM00320">
    <property type="entry name" value="WD40"/>
    <property type="match status" value="10"/>
</dbReference>
<dbReference type="STRING" id="1108050.A0A0B7F9M8"/>
<dbReference type="CDD" id="cd00200">
    <property type="entry name" value="WD40"/>
    <property type="match status" value="1"/>
</dbReference>
<dbReference type="InterPro" id="IPR011044">
    <property type="entry name" value="Quino_amine_DH_bsu"/>
</dbReference>
<evidence type="ECO:0000313" key="7">
    <source>
        <dbReference type="Proteomes" id="UP000059188"/>
    </source>
</evidence>
<dbReference type="SUPFAM" id="SSF50969">
    <property type="entry name" value="YVTN repeat-like/Quinoprotein amine dehydrogenase"/>
    <property type="match status" value="1"/>
</dbReference>
<dbReference type="SUPFAM" id="SSF50960">
    <property type="entry name" value="TolB, C-terminal domain"/>
    <property type="match status" value="1"/>
</dbReference>
<protein>
    <submittedName>
        <fullName evidence="6">Vegetative incompatibility protein HET-E-1</fullName>
    </submittedName>
</protein>
<dbReference type="InterPro" id="IPR020472">
    <property type="entry name" value="WD40_PAC1"/>
</dbReference>
<evidence type="ECO:0000256" key="4">
    <source>
        <dbReference type="SAM" id="MobiDB-lite"/>
    </source>
</evidence>
<dbReference type="InterPro" id="IPR015943">
    <property type="entry name" value="WD40/YVTN_repeat-like_dom_sf"/>
</dbReference>
<dbReference type="Pfam" id="PF24883">
    <property type="entry name" value="NPHP3_N"/>
    <property type="match status" value="1"/>
</dbReference>
<organism evidence="6 7">
    <name type="scientific">Thanatephorus cucumeris (strain AG1-IB / isolate 7/3/14)</name>
    <name type="common">Lettuce bottom rot fungus</name>
    <name type="synonym">Rhizoctonia solani</name>
    <dbReference type="NCBI Taxonomy" id="1108050"/>
    <lineage>
        <taxon>Eukaryota</taxon>
        <taxon>Fungi</taxon>
        <taxon>Dikarya</taxon>
        <taxon>Basidiomycota</taxon>
        <taxon>Agaricomycotina</taxon>
        <taxon>Agaricomycetes</taxon>
        <taxon>Cantharellales</taxon>
        <taxon>Ceratobasidiaceae</taxon>
        <taxon>Rhizoctonia</taxon>
        <taxon>Rhizoctonia solani AG-1</taxon>
    </lineage>
</organism>
<proteinExistence type="predicted"/>
<sequence length="1400" mass="155331">MLCIRTPLINQFSVARDPYQGTGQSSPGVYHALDAHTRTAHTHIPRSYTMPFMMSLRDSLKRARHKFRFRSQLKQADQDSVPIVLDTHPASSPTHHPMVPASHSLVSTTTGNDEREVSLHSNTGPTGNQVSDKGISARSMIEALLAGLQASSNCFGPLRMAIDGIGKLAEIYKRGSDQSKEYEKLQKKLKDILQIIDQHTGSDRRLIMTDSVKQVYSDIKAEAKRAEEKQARNTGRQITDALRDSDDVLACYNRIADHMQRLMLNVILSTFETAKGQEAESRLTKMSSVESAFYNSHAVSRGGCAPHTRKPQIDLLIEWARTPGAGKTCWMNGMAGTGKTTIAYTVCERLGTQLGASFFCSRTLPECRQVGYIIPCVSRQLARFSAPFHRALDRVLESEPDVHCRKLQLQYEKLIVEPLMEVHKSLPALEFVVAIDALDECEDPESVGQILDLLLSKDYDLPIRFLVSSRPESQICQRMADRKDGSPEEARLVLHDLDSEGVRSDIEAYMRHELKNVELKSEQWFVILEQCGVLFIYASTICRFIRQGHATDTIDELVETIMNSPYIPTKGENSIDTLYHTILAAAFGQDDMTEKNTTRMKALLESVICAIEPMSLNTIAELLGLKSTKQVEGLLQPLRSVLNVAKDTGLVTTLHASFPDFMLSHDRSQDFSCDHTLRHATMAETCLRLIDMAEPKVNICGLPSSHLLDNQVQGLKGRVRQAISPGLDYACRHWSTHLDRGEYRESLLEPVRQFFFHRLLLWMEVLNLKGNMRYGTRIIQRAEIWCKKHAALDEIAKMAHDAGRFVSVYANHPVRMSTPHIYVSMLPFWPQSRPVSAAYMPRTVGLIEPKGSAMGRRTLALLATWEASSTSIRSMSLSGDGTRLAVPTEDGIDMLDTNTGESVLSISNSLTKSVNFLAMSDDGSHVVFSTDSALRLVDVKNECAISELVVFDYSRISCVAFSLNGSHVACGLENGEVHIWSLRLTVQHLGPLNGRTKGVVSVTFSPDGLHLASGSRDKTIRTWDVQTGQAVGHPLEGHDDLIFSLSYSPRDSRLASACRDMTIRVWDPQTRQSTLTIATQHTSSISSVAFSPSGAFIASGSYDYTIRVFDAHTGHPLLGPLQAHTRPVTSVIFSPDSRRLFSCSWDGTVRMWDVQDAGAHDALLPALALSQRIHAVGYSRSGLRAVSGSDDGTVHVWDVRTGDLALQPLRGHDRPVFTVEYSPDDRYIASASWDGKLRIWDASTGQYIREPIQGHTNFVSRVRFSPDGSLLVSASYDCTVRLWAVASGRLLMQLFEGDSEIHSVGFSPDGLLVVSHVESRTGGGNAVASDPNRDEDLNSCWLDDDGWVVDPQERQLVWVPPDLRGGLVVRPNDMIIADRGCLLDFKGAMMGETWAGCYRP</sequence>
<dbReference type="PROSITE" id="PS50082">
    <property type="entry name" value="WD_REPEATS_2"/>
    <property type="match status" value="7"/>
</dbReference>
<dbReference type="PANTHER" id="PTHR44019">
    <property type="entry name" value="WD REPEAT-CONTAINING PROTEIN 55"/>
    <property type="match status" value="1"/>
</dbReference>
<feature type="repeat" description="WD" evidence="3">
    <location>
        <begin position="992"/>
        <end position="1033"/>
    </location>
</feature>
<keyword evidence="2" id="KW-0677">Repeat</keyword>
<dbReference type="Proteomes" id="UP000059188">
    <property type="component" value="Unassembled WGS sequence"/>
</dbReference>
<dbReference type="PANTHER" id="PTHR44019:SF8">
    <property type="entry name" value="POC1 CENTRIOLAR PROTEIN HOMOLOG"/>
    <property type="match status" value="1"/>
</dbReference>
<dbReference type="InterPro" id="IPR001680">
    <property type="entry name" value="WD40_rpt"/>
</dbReference>
<keyword evidence="1 3" id="KW-0853">WD repeat</keyword>
<feature type="domain" description="Nephrocystin 3-like N-terminal" evidence="5">
    <location>
        <begin position="318"/>
        <end position="470"/>
    </location>
</feature>